<dbReference type="GO" id="GO:0004822">
    <property type="term" value="F:isoleucine-tRNA ligase activity"/>
    <property type="evidence" value="ECO:0007669"/>
    <property type="project" value="InterPro"/>
</dbReference>
<reference evidence="2" key="2">
    <citation type="submission" date="2025-08" db="UniProtKB">
        <authorList>
            <consortium name="Ensembl"/>
        </authorList>
    </citation>
    <scope>IDENTIFICATION</scope>
</reference>
<dbReference type="STRING" id="61621.ENSRBIP00000016711"/>
<accession>A0A2K6KZL0</accession>
<feature type="domain" description="Isoleucine--tRNA ligase cytoplasmic ubiquitin-like" evidence="1">
    <location>
        <begin position="261"/>
        <end position="351"/>
    </location>
</feature>
<dbReference type="InterPro" id="IPR057033">
    <property type="entry name" value="Ubiquitin_IARS1"/>
</dbReference>
<evidence type="ECO:0000259" key="1">
    <source>
        <dbReference type="Pfam" id="PF23567"/>
    </source>
</evidence>
<keyword evidence="3" id="KW-1185">Reference proteome</keyword>
<dbReference type="AlphaFoldDB" id="A0A2K6KZL0"/>
<sequence>MVLGKRLKGAFKAVMTSIKQLSSEELEQFQKTGTIVVEGHELHDEDIRLMYTFDQATGGTAQFEAHSDAQALVLLDVTPDQSMVDEGMAREVINRIQKLRKKCSLVPTDEITVYYKAKSEGRYLNNVIESHTEFIFATIKAPLKPYPVSPSDKVLIQEKTQLKGSELEITLTRGSSLPGPACAYVNLNICANGSEQGGVLLLENPKGDNRLDLLKLKSVVTKLLLLFLEIQNETDLLSLSGKTLCVTAGSAPSLISSSSTLLCQYINLQLLNAEPQECLMGTVGTLLLENPRGQNGLTHQGLLYEAAKVFGLRSRKLKLFLNETQTQEITEDIPVKTLNMKTVYVSVLPTTADF</sequence>
<proteinExistence type="predicted"/>
<dbReference type="InterPro" id="IPR023586">
    <property type="entry name" value="Ile-tRNA-ligase_type2"/>
</dbReference>
<feature type="domain" description="Isoleucine--tRNA ligase cytoplasmic ubiquitin-like" evidence="1">
    <location>
        <begin position="179"/>
        <end position="252"/>
    </location>
</feature>
<protein>
    <recommendedName>
        <fullName evidence="1">Isoleucine--tRNA ligase cytoplasmic ubiquitin-like domain-containing protein</fullName>
    </recommendedName>
</protein>
<reference evidence="2" key="3">
    <citation type="submission" date="2025-09" db="UniProtKB">
        <authorList>
            <consortium name="Ensembl"/>
        </authorList>
    </citation>
    <scope>IDENTIFICATION</scope>
</reference>
<dbReference type="PANTHER" id="PTHR42780:SF1">
    <property type="entry name" value="ISOLEUCINE--TRNA LIGASE, CYTOPLASMIC"/>
    <property type="match status" value="1"/>
</dbReference>
<reference evidence="2 3" key="1">
    <citation type="submission" date="2016-06" db="EMBL/GenBank/DDBJ databases">
        <title>Genome of Rhinopithecus bieti.</title>
        <authorList>
            <person name="Wu"/>
            <person name="C.-I. and Zhang"/>
            <person name="Y."/>
        </authorList>
    </citation>
    <scope>NUCLEOTIDE SEQUENCE</scope>
</reference>
<dbReference type="Pfam" id="PF19302">
    <property type="entry name" value="DUF5915"/>
    <property type="match status" value="1"/>
</dbReference>
<name>A0A2K6KZL0_RHIBE</name>
<organism evidence="2 3">
    <name type="scientific">Rhinopithecus bieti</name>
    <name type="common">Black snub-nosed monkey</name>
    <name type="synonym">Pygathrix bieti</name>
    <dbReference type="NCBI Taxonomy" id="61621"/>
    <lineage>
        <taxon>Eukaryota</taxon>
        <taxon>Metazoa</taxon>
        <taxon>Chordata</taxon>
        <taxon>Craniata</taxon>
        <taxon>Vertebrata</taxon>
        <taxon>Euteleostomi</taxon>
        <taxon>Mammalia</taxon>
        <taxon>Eutheria</taxon>
        <taxon>Euarchontoglires</taxon>
        <taxon>Primates</taxon>
        <taxon>Haplorrhini</taxon>
        <taxon>Catarrhini</taxon>
        <taxon>Cercopithecidae</taxon>
        <taxon>Colobinae</taxon>
        <taxon>Rhinopithecus</taxon>
    </lineage>
</organism>
<dbReference type="PANTHER" id="PTHR42780">
    <property type="entry name" value="SOLEUCYL-TRNA SYNTHETASE"/>
    <property type="match status" value="1"/>
</dbReference>
<evidence type="ECO:0000313" key="3">
    <source>
        <dbReference type="Proteomes" id="UP000233180"/>
    </source>
</evidence>
<dbReference type="Proteomes" id="UP000233180">
    <property type="component" value="Unassembled WGS sequence"/>
</dbReference>
<dbReference type="Pfam" id="PF23567">
    <property type="entry name" value="Ubiquitin_IARS1"/>
    <property type="match status" value="2"/>
</dbReference>
<evidence type="ECO:0000313" key="2">
    <source>
        <dbReference type="Ensembl" id="ENSRBIP00000016711.1"/>
    </source>
</evidence>
<dbReference type="GO" id="GO:0006428">
    <property type="term" value="P:isoleucyl-tRNA aminoacylation"/>
    <property type="evidence" value="ECO:0007669"/>
    <property type="project" value="TreeGrafter"/>
</dbReference>
<dbReference type="GeneTree" id="ENSGT00940000167982"/>
<dbReference type="Ensembl" id="ENSRBIT00000040559.1">
    <property type="protein sequence ID" value="ENSRBIP00000016711.1"/>
    <property type="gene ID" value="ENSRBIG00000032382.1"/>
</dbReference>